<dbReference type="GO" id="GO:0016787">
    <property type="term" value="F:hydrolase activity"/>
    <property type="evidence" value="ECO:0007669"/>
    <property type="project" value="UniProtKB-ARBA"/>
</dbReference>
<sequence length="367" mass="40737">MKVVLYTGLFLILSVSTIVTKTQPRRLFKHVVHIGIDGLKPDCIANATGGASNIRKLGEGGSWTHTKARTVIQTVSGPSWTAALCSLGPRMSGVRNNQWKVPWIKSNNFTPQIPPITGVNQPFPCIFEILKKQDSDFQTAYFFNWDWLQNLGNKGIPGGYIDYEVDVGHFGKTPEDFKTVDEYVAGNATKYIKDTLKPKLKSYSFIHLVYVDEIGHLFGWCSQEYENAVGVIDNLVGDIIGAIETIPELKDDTLIIVHSDHGAIFNDTRHAFKESIEGLLIPVYLKGTGIKKGYEIQADIVIEDMAPTIMFGLGFNPHKVWTGAPIKEVFDTEEINACSDCGHPVCEGIVVLFINAFILLKNYINSN</sequence>
<dbReference type="CDD" id="cd00016">
    <property type="entry name" value="ALP_like"/>
    <property type="match status" value="1"/>
</dbReference>
<name>A0A8J1TX04_OWEFU</name>
<dbReference type="InterPro" id="IPR017850">
    <property type="entry name" value="Alkaline_phosphatase_core_sf"/>
</dbReference>
<dbReference type="PANTHER" id="PTHR10151:SF120">
    <property type="entry name" value="BIS(5'-ADENOSYL)-TRIPHOSPHATASE"/>
    <property type="match status" value="1"/>
</dbReference>
<proteinExistence type="predicted"/>
<accession>A0A8J1TX04</accession>
<dbReference type="PANTHER" id="PTHR10151">
    <property type="entry name" value="ECTONUCLEOTIDE PYROPHOSPHATASE/PHOSPHODIESTERASE"/>
    <property type="match status" value="1"/>
</dbReference>
<dbReference type="AlphaFoldDB" id="A0A8J1TX04"/>
<dbReference type="Gene3D" id="3.40.720.10">
    <property type="entry name" value="Alkaline Phosphatase, subunit A"/>
    <property type="match status" value="1"/>
</dbReference>
<dbReference type="InterPro" id="IPR002591">
    <property type="entry name" value="Phosphodiest/P_Trfase"/>
</dbReference>
<dbReference type="Proteomes" id="UP000749559">
    <property type="component" value="Unassembled WGS sequence"/>
</dbReference>
<dbReference type="EMBL" id="CAIIXF020000010">
    <property type="protein sequence ID" value="CAH1797122.1"/>
    <property type="molecule type" value="Genomic_DNA"/>
</dbReference>
<evidence type="ECO:0000313" key="1">
    <source>
        <dbReference type="EMBL" id="CAH1797122.1"/>
    </source>
</evidence>
<organism evidence="1 2">
    <name type="scientific">Owenia fusiformis</name>
    <name type="common">Polychaete worm</name>
    <dbReference type="NCBI Taxonomy" id="6347"/>
    <lineage>
        <taxon>Eukaryota</taxon>
        <taxon>Metazoa</taxon>
        <taxon>Spiralia</taxon>
        <taxon>Lophotrochozoa</taxon>
        <taxon>Annelida</taxon>
        <taxon>Polychaeta</taxon>
        <taxon>Sedentaria</taxon>
        <taxon>Canalipalpata</taxon>
        <taxon>Sabellida</taxon>
        <taxon>Oweniida</taxon>
        <taxon>Oweniidae</taxon>
        <taxon>Owenia</taxon>
    </lineage>
</organism>
<dbReference type="OrthoDB" id="96314at2759"/>
<dbReference type="SUPFAM" id="SSF53649">
    <property type="entry name" value="Alkaline phosphatase-like"/>
    <property type="match status" value="1"/>
</dbReference>
<comment type="caution">
    <text evidence="1">The sequence shown here is derived from an EMBL/GenBank/DDBJ whole genome shotgun (WGS) entry which is preliminary data.</text>
</comment>
<gene>
    <name evidence="1" type="ORF">OFUS_LOCUS21458</name>
</gene>
<protein>
    <submittedName>
        <fullName evidence="1">Uncharacterized protein</fullName>
    </submittedName>
</protein>
<dbReference type="Pfam" id="PF01663">
    <property type="entry name" value="Phosphodiest"/>
    <property type="match status" value="1"/>
</dbReference>
<keyword evidence="2" id="KW-1185">Reference proteome</keyword>
<evidence type="ECO:0000313" key="2">
    <source>
        <dbReference type="Proteomes" id="UP000749559"/>
    </source>
</evidence>
<reference evidence="1" key="1">
    <citation type="submission" date="2022-03" db="EMBL/GenBank/DDBJ databases">
        <authorList>
            <person name="Martin C."/>
        </authorList>
    </citation>
    <scope>NUCLEOTIDE SEQUENCE</scope>
</reference>